<dbReference type="Proteomes" id="UP000599578">
    <property type="component" value="Unassembled WGS sequence"/>
</dbReference>
<keyword evidence="1" id="KW-0472">Membrane</keyword>
<dbReference type="RefSeq" id="WP_188860543.1">
    <property type="nucleotide sequence ID" value="NZ_BMLT01000004.1"/>
</dbReference>
<feature type="transmembrane region" description="Helical" evidence="1">
    <location>
        <begin position="46"/>
        <end position="66"/>
    </location>
</feature>
<keyword evidence="1" id="KW-1133">Transmembrane helix</keyword>
<evidence type="ECO:0000313" key="2">
    <source>
        <dbReference type="EMBL" id="GGO80397.1"/>
    </source>
</evidence>
<keyword evidence="3" id="KW-1185">Reference proteome</keyword>
<dbReference type="EMBL" id="BMLT01000004">
    <property type="protein sequence ID" value="GGO80397.1"/>
    <property type="molecule type" value="Genomic_DNA"/>
</dbReference>
<accession>A0A918DQT7</accession>
<gene>
    <name evidence="2" type="ORF">GCM10011348_16960</name>
</gene>
<evidence type="ECO:0000256" key="1">
    <source>
        <dbReference type="SAM" id="Phobius"/>
    </source>
</evidence>
<dbReference type="AlphaFoldDB" id="A0A918DQT7"/>
<reference evidence="2 3" key="1">
    <citation type="journal article" date="2014" name="Int. J. Syst. Evol. Microbiol.">
        <title>Complete genome sequence of Corynebacterium casei LMG S-19264T (=DSM 44701T), isolated from a smear-ripened cheese.</title>
        <authorList>
            <consortium name="US DOE Joint Genome Institute (JGI-PGF)"/>
            <person name="Walter F."/>
            <person name="Albersmeier A."/>
            <person name="Kalinowski J."/>
            <person name="Ruckert C."/>
        </authorList>
    </citation>
    <scope>NUCLEOTIDE SEQUENCE [LARGE SCALE GENOMIC DNA]</scope>
    <source>
        <strain evidence="2 3">CGMCC 1.7286</strain>
    </source>
</reference>
<evidence type="ECO:0000313" key="3">
    <source>
        <dbReference type="Proteomes" id="UP000599578"/>
    </source>
</evidence>
<comment type="caution">
    <text evidence="2">The sequence shown here is derived from an EMBL/GenBank/DDBJ whole genome shotgun (WGS) entry which is preliminary data.</text>
</comment>
<keyword evidence="1" id="KW-0812">Transmembrane</keyword>
<organism evidence="2 3">
    <name type="scientific">Marinobacterium nitratireducens</name>
    <dbReference type="NCBI Taxonomy" id="518897"/>
    <lineage>
        <taxon>Bacteria</taxon>
        <taxon>Pseudomonadati</taxon>
        <taxon>Pseudomonadota</taxon>
        <taxon>Gammaproteobacteria</taxon>
        <taxon>Oceanospirillales</taxon>
        <taxon>Oceanospirillaceae</taxon>
        <taxon>Marinobacterium</taxon>
    </lineage>
</organism>
<proteinExistence type="predicted"/>
<feature type="transmembrane region" description="Helical" evidence="1">
    <location>
        <begin position="7"/>
        <end position="26"/>
    </location>
</feature>
<protein>
    <submittedName>
        <fullName evidence="2">Uncharacterized protein</fullName>
    </submittedName>
</protein>
<name>A0A918DQT7_9GAMM</name>
<sequence>MTNTKLLHHIATAVGLLFLGAWFLLFKTLGVLDWITALVPESHAGAGLMLAIALVMLPAFFIWKLYNRWVERRLDIRGIYYEDHYYGRDGTTEDGKKDDRDAP</sequence>